<keyword evidence="4" id="KW-1185">Reference proteome</keyword>
<dbReference type="Proteomes" id="UP000238350">
    <property type="component" value="Unassembled WGS sequence"/>
</dbReference>
<dbReference type="GeneID" id="36516386"/>
<dbReference type="SMART" id="SM00786">
    <property type="entry name" value="SHR3_chaperone"/>
    <property type="match status" value="1"/>
</dbReference>
<reference evidence="3 4" key="1">
    <citation type="submission" date="2017-04" db="EMBL/GenBank/DDBJ databases">
        <title>Genome sequencing of [Candida] sorbophila.</title>
        <authorList>
            <person name="Ahn J.O."/>
        </authorList>
    </citation>
    <scope>NUCLEOTIDE SEQUENCE [LARGE SCALE GENOMIC DNA]</scope>
    <source>
        <strain evidence="3 4">DS02</strain>
    </source>
</reference>
<name>A0A2T0FJ48_9ASCO</name>
<evidence type="ECO:0000256" key="1">
    <source>
        <dbReference type="SAM" id="MobiDB-lite"/>
    </source>
</evidence>
<dbReference type="PANTHER" id="PTHR28228:SF1">
    <property type="entry name" value="SECRETORY COMPONENT PROTEIN SHR3"/>
    <property type="match status" value="1"/>
</dbReference>
<gene>
    <name evidence="3" type="ORF">B9G98_02638</name>
</gene>
<dbReference type="OrthoDB" id="5229808at2759"/>
<evidence type="ECO:0000313" key="4">
    <source>
        <dbReference type="Proteomes" id="UP000238350"/>
    </source>
</evidence>
<evidence type="ECO:0000256" key="2">
    <source>
        <dbReference type="SAM" id="Phobius"/>
    </source>
</evidence>
<dbReference type="AlphaFoldDB" id="A0A2T0FJ48"/>
<dbReference type="STRING" id="45607.A0A2T0FJ48"/>
<feature type="transmembrane region" description="Helical" evidence="2">
    <location>
        <begin position="64"/>
        <end position="85"/>
    </location>
</feature>
<dbReference type="PIRSF" id="PIRSF029187">
    <property type="entry name" value="Shr3_AAP_chap"/>
    <property type="match status" value="1"/>
</dbReference>
<feature type="transmembrane region" description="Helical" evidence="2">
    <location>
        <begin position="132"/>
        <end position="154"/>
    </location>
</feature>
<keyword evidence="2" id="KW-0472">Membrane</keyword>
<sequence length="211" mass="23033">MASSLDYMKSLGTGLIILATGFVLGSIYANWAYDYYMLWKSPVSPEMVSLTAQHYRMRAGQPAFLHHVLHGVLAIGFTGIFIKIYKPTEANTLFDGGSLVLFVIAIVFYLSNLRVAAQSVLTGDWYDIDETTGIQLMSASQVLIVLVFMGVLALQLGQWWAAKDTASQIAKAKREQTQAQSAATSEADTEPSEAEPVKVTGSSKSKANKRK</sequence>
<dbReference type="RefSeq" id="XP_024664963.1">
    <property type="nucleotide sequence ID" value="XM_024809195.1"/>
</dbReference>
<comment type="caution">
    <text evidence="3">The sequence shown here is derived from an EMBL/GenBank/DDBJ whole genome shotgun (WGS) entry which is preliminary data.</text>
</comment>
<dbReference type="Pfam" id="PF08229">
    <property type="entry name" value="SHR3_chaperone"/>
    <property type="match status" value="1"/>
</dbReference>
<evidence type="ECO:0000313" key="3">
    <source>
        <dbReference type="EMBL" id="PRT55018.1"/>
    </source>
</evidence>
<dbReference type="PANTHER" id="PTHR28228">
    <property type="entry name" value="SECRETORY COMPONENT PROTEIN SHR3"/>
    <property type="match status" value="1"/>
</dbReference>
<feature type="region of interest" description="Disordered" evidence="1">
    <location>
        <begin position="173"/>
        <end position="211"/>
    </location>
</feature>
<dbReference type="InterPro" id="IPR013248">
    <property type="entry name" value="Psh3/Shr3"/>
</dbReference>
<dbReference type="GO" id="GO:0051082">
    <property type="term" value="F:unfolded protein binding"/>
    <property type="evidence" value="ECO:0007669"/>
    <property type="project" value="TreeGrafter"/>
</dbReference>
<dbReference type="GO" id="GO:0005789">
    <property type="term" value="C:endoplasmic reticulum membrane"/>
    <property type="evidence" value="ECO:0007669"/>
    <property type="project" value="TreeGrafter"/>
</dbReference>
<feature type="compositionally biased region" description="Low complexity" evidence="1">
    <location>
        <begin position="177"/>
        <end position="186"/>
    </location>
</feature>
<feature type="transmembrane region" description="Helical" evidence="2">
    <location>
        <begin position="92"/>
        <end position="112"/>
    </location>
</feature>
<proteinExistence type="predicted"/>
<dbReference type="GO" id="GO:0006888">
    <property type="term" value="P:endoplasmic reticulum to Golgi vesicle-mediated transport"/>
    <property type="evidence" value="ECO:0007669"/>
    <property type="project" value="TreeGrafter"/>
</dbReference>
<keyword evidence="2" id="KW-0812">Transmembrane</keyword>
<protein>
    <submittedName>
        <fullName evidence="3">Secretory component protein SHR3</fullName>
    </submittedName>
</protein>
<dbReference type="EMBL" id="NDIQ01000021">
    <property type="protein sequence ID" value="PRT55018.1"/>
    <property type="molecule type" value="Genomic_DNA"/>
</dbReference>
<accession>A0A2T0FJ48</accession>
<keyword evidence="2" id="KW-1133">Transmembrane helix</keyword>
<feature type="transmembrane region" description="Helical" evidence="2">
    <location>
        <begin position="12"/>
        <end position="33"/>
    </location>
</feature>
<organism evidence="3 4">
    <name type="scientific">Wickerhamiella sorbophila</name>
    <dbReference type="NCBI Taxonomy" id="45607"/>
    <lineage>
        <taxon>Eukaryota</taxon>
        <taxon>Fungi</taxon>
        <taxon>Dikarya</taxon>
        <taxon>Ascomycota</taxon>
        <taxon>Saccharomycotina</taxon>
        <taxon>Dipodascomycetes</taxon>
        <taxon>Dipodascales</taxon>
        <taxon>Trichomonascaceae</taxon>
        <taxon>Wickerhamiella</taxon>
    </lineage>
</organism>